<sequence length="386" mass="41889">MLPYRREVSFSSPQYKCDHGDLRRIPSSFVRIRSRTDLHASVGTQSLATNICRVQSASDVLYFSYGANMSPKVLTERRKVKPQASYPGVLHGFVLSFRYPGIPYFEPGFATIERSNPGDRQDVHGVIHLISRTEWDTIKQSEGVTSSDQIGYQIVQVACSLYDGSKVTAFTLMTAPPFLLPMQKQRRQDCKIFLGGSNEYGGLGVTGAVQPSKRYLNILQEGAKYHNLDLKYQAWLQTIIPFDRSSIGSTLGGYAAASTAAVAGLSLLPAFWVLGNVGLIKDRRLAPGTAAAKTSASSASSKRATGTTTDSGSAGAGNSAAIDSNKAPSFENTVQQLSVLDTPERSRQQQQEAPLPGWVSAVVLGINGTVWTLHDWVWAPVLGRGR</sequence>
<dbReference type="Pfam" id="PF13772">
    <property type="entry name" value="AIG2_2"/>
    <property type="match status" value="1"/>
</dbReference>
<comment type="caution">
    <text evidence="6">The sequence shown here is derived from an EMBL/GenBank/DDBJ whole genome shotgun (WGS) entry which is preliminary data.</text>
</comment>
<dbReference type="InterPro" id="IPR017939">
    <property type="entry name" value="G-Glutamylcylcotransferase"/>
</dbReference>
<dbReference type="AlphaFoldDB" id="A0A250XP62"/>
<dbReference type="Proteomes" id="UP000232323">
    <property type="component" value="Unassembled WGS sequence"/>
</dbReference>
<dbReference type="CDD" id="cd06661">
    <property type="entry name" value="GGCT_like"/>
    <property type="match status" value="1"/>
</dbReference>
<gene>
    <name evidence="6" type="ORF">CEUSTIGMA_g12282.t1</name>
</gene>
<evidence type="ECO:0000256" key="3">
    <source>
        <dbReference type="PIRSR" id="PIRSR617939-1"/>
    </source>
</evidence>
<proteinExistence type="predicted"/>
<keyword evidence="2" id="KW-0456">Lyase</keyword>
<evidence type="ECO:0000256" key="4">
    <source>
        <dbReference type="PIRSR" id="PIRSR617939-2"/>
    </source>
</evidence>
<feature type="binding site" evidence="4">
    <location>
        <position position="215"/>
    </location>
    <ligand>
        <name>substrate</name>
    </ligand>
</feature>
<dbReference type="EC" id="4.3.2.9" evidence="1"/>
<dbReference type="InterPro" id="IPR013024">
    <property type="entry name" value="GGCT-like"/>
</dbReference>
<dbReference type="STRING" id="1157962.A0A250XP62"/>
<accession>A0A250XP62</accession>
<name>A0A250XP62_9CHLO</name>
<evidence type="ECO:0000256" key="5">
    <source>
        <dbReference type="SAM" id="MobiDB-lite"/>
    </source>
</evidence>
<reference evidence="6 7" key="1">
    <citation type="submission" date="2017-08" db="EMBL/GenBank/DDBJ databases">
        <title>Acidophilic green algal genome provides insights into adaptation to an acidic environment.</title>
        <authorList>
            <person name="Hirooka S."/>
            <person name="Hirose Y."/>
            <person name="Kanesaki Y."/>
            <person name="Higuchi S."/>
            <person name="Fujiwara T."/>
            <person name="Onuma R."/>
            <person name="Era A."/>
            <person name="Ohbayashi R."/>
            <person name="Uzuka A."/>
            <person name="Nozaki H."/>
            <person name="Yoshikawa H."/>
            <person name="Miyagishima S.Y."/>
        </authorList>
    </citation>
    <scope>NUCLEOTIDE SEQUENCE [LARGE SCALE GENOMIC DNA]</scope>
    <source>
        <strain evidence="6 7">NIES-2499</strain>
    </source>
</reference>
<feature type="active site" description="Proton acceptor" evidence="3">
    <location>
        <position position="142"/>
    </location>
</feature>
<dbReference type="PANTHER" id="PTHR12935:SF0">
    <property type="entry name" value="GAMMA-GLUTAMYLCYCLOTRANSFERASE"/>
    <property type="match status" value="1"/>
</dbReference>
<dbReference type="EMBL" id="BEGY01000138">
    <property type="protein sequence ID" value="GAX84861.1"/>
    <property type="molecule type" value="Genomic_DNA"/>
</dbReference>
<organism evidence="6 7">
    <name type="scientific">Chlamydomonas eustigma</name>
    <dbReference type="NCBI Taxonomy" id="1157962"/>
    <lineage>
        <taxon>Eukaryota</taxon>
        <taxon>Viridiplantae</taxon>
        <taxon>Chlorophyta</taxon>
        <taxon>core chlorophytes</taxon>
        <taxon>Chlorophyceae</taxon>
        <taxon>CS clade</taxon>
        <taxon>Chlamydomonadales</taxon>
        <taxon>Chlamydomonadaceae</taxon>
        <taxon>Chlamydomonas</taxon>
    </lineage>
</organism>
<feature type="region of interest" description="Disordered" evidence="5">
    <location>
        <begin position="291"/>
        <end position="325"/>
    </location>
</feature>
<dbReference type="OrthoDB" id="2017317at2759"/>
<dbReference type="GO" id="GO:0003839">
    <property type="term" value="F:gamma-glutamylcyclotransferase activity"/>
    <property type="evidence" value="ECO:0007669"/>
    <property type="project" value="UniProtKB-EC"/>
</dbReference>
<evidence type="ECO:0000313" key="7">
    <source>
        <dbReference type="Proteomes" id="UP000232323"/>
    </source>
</evidence>
<protein>
    <recommendedName>
        <fullName evidence="1">gamma-glutamylcyclotransferase</fullName>
        <ecNumber evidence="1">4.3.2.9</ecNumber>
    </recommendedName>
</protein>
<dbReference type="Gene3D" id="3.10.490.10">
    <property type="entry name" value="Gamma-glutamyl cyclotransferase-like"/>
    <property type="match status" value="1"/>
</dbReference>
<keyword evidence="7" id="KW-1185">Reference proteome</keyword>
<evidence type="ECO:0000256" key="2">
    <source>
        <dbReference type="ARBA" id="ARBA00023239"/>
    </source>
</evidence>
<evidence type="ECO:0000256" key="1">
    <source>
        <dbReference type="ARBA" id="ARBA00012346"/>
    </source>
</evidence>
<evidence type="ECO:0000313" key="6">
    <source>
        <dbReference type="EMBL" id="GAX84861.1"/>
    </source>
</evidence>
<dbReference type="PANTHER" id="PTHR12935">
    <property type="entry name" value="GAMMA-GLUTAMYLCYCLOTRANSFERASE"/>
    <property type="match status" value="1"/>
</dbReference>